<protein>
    <submittedName>
        <fullName evidence="2">Uncharacterized protein</fullName>
    </submittedName>
</protein>
<proteinExistence type="predicted"/>
<dbReference type="AlphaFoldDB" id="A0A9Q9AZ66"/>
<feature type="chain" id="PRO_5040405557" evidence="1">
    <location>
        <begin position="22"/>
        <end position="141"/>
    </location>
</feature>
<keyword evidence="3" id="KW-1185">Reference proteome</keyword>
<gene>
    <name evidence="2" type="ORF">Slin15195_G092170</name>
</gene>
<evidence type="ECO:0000256" key="1">
    <source>
        <dbReference type="SAM" id="SignalP"/>
    </source>
</evidence>
<evidence type="ECO:0000313" key="3">
    <source>
        <dbReference type="Proteomes" id="UP001056384"/>
    </source>
</evidence>
<reference evidence="2" key="1">
    <citation type="submission" date="2022-06" db="EMBL/GenBank/DDBJ databases">
        <title>Complete genome sequences of two strains of the flax pathogen Septoria linicola.</title>
        <authorList>
            <person name="Lapalu N."/>
            <person name="Simon A."/>
            <person name="Demenou B."/>
            <person name="Paumier D."/>
            <person name="Guillot M.-P."/>
            <person name="Gout L."/>
            <person name="Valade R."/>
        </authorList>
    </citation>
    <scope>NUCLEOTIDE SEQUENCE</scope>
    <source>
        <strain evidence="2">SE15195</strain>
    </source>
</reference>
<organism evidence="2 3">
    <name type="scientific">Septoria linicola</name>
    <dbReference type="NCBI Taxonomy" id="215465"/>
    <lineage>
        <taxon>Eukaryota</taxon>
        <taxon>Fungi</taxon>
        <taxon>Dikarya</taxon>
        <taxon>Ascomycota</taxon>
        <taxon>Pezizomycotina</taxon>
        <taxon>Dothideomycetes</taxon>
        <taxon>Dothideomycetidae</taxon>
        <taxon>Mycosphaerellales</taxon>
        <taxon>Mycosphaerellaceae</taxon>
        <taxon>Septoria</taxon>
    </lineage>
</organism>
<feature type="signal peptide" evidence="1">
    <location>
        <begin position="1"/>
        <end position="21"/>
    </location>
</feature>
<evidence type="ECO:0000313" key="2">
    <source>
        <dbReference type="EMBL" id="USW55898.1"/>
    </source>
</evidence>
<dbReference type="EMBL" id="CP099425">
    <property type="protein sequence ID" value="USW55898.1"/>
    <property type="molecule type" value="Genomic_DNA"/>
</dbReference>
<accession>A0A9Q9AZ66</accession>
<dbReference type="OrthoDB" id="2910287at2759"/>
<keyword evidence="1" id="KW-0732">Signal</keyword>
<dbReference type="Proteomes" id="UP001056384">
    <property type="component" value="Chromosome 8"/>
</dbReference>
<sequence length="141" mass="14990">MRSIMALPLALAALLLQLAMAIPAMHEDIAARSTLESRAEAKILAPIVVGLYICTGPEWTGQCAHLKNGPAICINFDQTFAGQITSVGPDAEASGCTFFTKPNCDLSGENISGTRKPGNSNLGLSPFNGKYDNAFFSYICY</sequence>
<name>A0A9Q9AZ66_9PEZI</name>